<reference evidence="3" key="1">
    <citation type="submission" date="2016-03" db="EMBL/GenBank/DDBJ databases">
        <authorList>
            <person name="Ploux O."/>
        </authorList>
    </citation>
    <scope>NUCLEOTIDE SEQUENCE [LARGE SCALE GENOMIC DNA]</scope>
</reference>
<dbReference type="Proteomes" id="UP000204609">
    <property type="component" value="Segment"/>
</dbReference>
<gene>
    <name evidence="2" type="primary">30</name>
    <name evidence="2" type="ORF">PBI_ONEUP_30</name>
</gene>
<proteinExistence type="predicted"/>
<keyword evidence="3" id="KW-1185">Reference proteome</keyword>
<organism evidence="2 3">
    <name type="scientific">Gordonia phage OneUp</name>
    <dbReference type="NCBI Taxonomy" id="1838074"/>
    <lineage>
        <taxon>Viruses</taxon>
        <taxon>Duplodnaviria</taxon>
        <taxon>Heunggongvirae</taxon>
        <taxon>Uroviricota</taxon>
        <taxon>Caudoviricetes</taxon>
        <taxon>Oneupvirus</taxon>
        <taxon>Oneupvirus oneup</taxon>
    </lineage>
</organism>
<dbReference type="RefSeq" id="YP_009274447.1">
    <property type="nucleotide sequence ID" value="NC_030917.1"/>
</dbReference>
<protein>
    <submittedName>
        <fullName evidence="2">Uncharacterized protein</fullName>
    </submittedName>
</protein>
<dbReference type="GeneID" id="28800488"/>
<dbReference type="KEGG" id="vg:28800488"/>
<evidence type="ECO:0000313" key="3">
    <source>
        <dbReference type="Proteomes" id="UP000204609"/>
    </source>
</evidence>
<name>A0A160DES6_9CAUD</name>
<evidence type="ECO:0000313" key="2">
    <source>
        <dbReference type="EMBL" id="ANA86365.1"/>
    </source>
</evidence>
<feature type="region of interest" description="Disordered" evidence="1">
    <location>
        <begin position="51"/>
        <end position="94"/>
    </location>
</feature>
<accession>A0A160DES6</accession>
<feature type="compositionally biased region" description="Basic residues" evidence="1">
    <location>
        <begin position="81"/>
        <end position="94"/>
    </location>
</feature>
<dbReference type="EMBL" id="KU998245">
    <property type="protein sequence ID" value="ANA86365.1"/>
    <property type="molecule type" value="Genomic_DNA"/>
</dbReference>
<dbReference type="OrthoDB" id="40061at10239"/>
<sequence>MALRHRQGENGKHMPNLRLSVYVKGANGQTGWVRPGDEIPDWAYAVLSKNPSLWDGPIEPPKVAEDAPKLPEPQPTPTTTKPKRAPRKAAPKES</sequence>
<evidence type="ECO:0000256" key="1">
    <source>
        <dbReference type="SAM" id="MobiDB-lite"/>
    </source>
</evidence>